<dbReference type="RefSeq" id="WP_073159433.1">
    <property type="nucleotide sequence ID" value="NZ_FNBJ01000009.1"/>
</dbReference>
<protein>
    <submittedName>
        <fullName evidence="4">Beta-lactamase family protein</fullName>
    </submittedName>
    <submittedName>
        <fullName evidence="2">Beta-lactamase superfamily domain-containing protein</fullName>
    </submittedName>
</protein>
<dbReference type="PANTHER" id="PTHR43546">
    <property type="entry name" value="UPF0173 METAL-DEPENDENT HYDROLASE MJ1163-RELATED"/>
    <property type="match status" value="1"/>
</dbReference>
<dbReference type="Pfam" id="PF13483">
    <property type="entry name" value="Lactamase_B_3"/>
    <property type="match status" value="1"/>
</dbReference>
<dbReference type="EMBL" id="FOHG01000009">
    <property type="protein sequence ID" value="SES87929.1"/>
    <property type="molecule type" value="Genomic_DNA"/>
</dbReference>
<feature type="domain" description="Metallo-beta-lactamase" evidence="1">
    <location>
        <begin position="9"/>
        <end position="159"/>
    </location>
</feature>
<dbReference type="SMART" id="SM00849">
    <property type="entry name" value="Lactamase_B"/>
    <property type="match status" value="1"/>
</dbReference>
<dbReference type="InterPro" id="IPR001279">
    <property type="entry name" value="Metallo-B-lactamas"/>
</dbReference>
<dbReference type="Proteomes" id="UP000198612">
    <property type="component" value="Unassembled WGS sequence"/>
</dbReference>
<reference evidence="4 7" key="2">
    <citation type="submission" date="2019-03" db="EMBL/GenBank/DDBJ databases">
        <title>Subsurface microbial communities from deep shales in Ohio and West Virginia, USA.</title>
        <authorList>
            <person name="Wrighton K."/>
        </authorList>
    </citation>
    <scope>NUCLEOTIDE SEQUENCE [LARGE SCALE GENOMIC DNA]</scope>
    <source>
        <strain evidence="4 7">DSMZ 11287</strain>
    </source>
</reference>
<reference evidence="5 6" key="1">
    <citation type="submission" date="2016-10" db="EMBL/GenBank/DDBJ databases">
        <authorList>
            <person name="Varghese N."/>
            <person name="Submissions S."/>
        </authorList>
    </citation>
    <scope>NUCLEOTIDE SEQUENCE [LARGE SCALE GENOMIC DNA]</scope>
    <source>
        <strain evidence="2 6">WG2</strain>
        <strain evidence="3 5">WG5</strain>
    </source>
</reference>
<proteinExistence type="predicted"/>
<name>A0A1M7N179_9FIRM</name>
<evidence type="ECO:0000313" key="7">
    <source>
        <dbReference type="Proteomes" id="UP000295472"/>
    </source>
</evidence>
<dbReference type="Proteomes" id="UP000199519">
    <property type="component" value="Unassembled WGS sequence"/>
</dbReference>
<dbReference type="AlphaFoldDB" id="A0A1M7N179"/>
<evidence type="ECO:0000313" key="4">
    <source>
        <dbReference type="EMBL" id="TDX36382.1"/>
    </source>
</evidence>
<organism evidence="4 7">
    <name type="scientific">Halanaerobium congolense</name>
    <dbReference type="NCBI Taxonomy" id="54121"/>
    <lineage>
        <taxon>Bacteria</taxon>
        <taxon>Bacillati</taxon>
        <taxon>Bacillota</taxon>
        <taxon>Clostridia</taxon>
        <taxon>Halanaerobiales</taxon>
        <taxon>Halanaerobiaceae</taxon>
        <taxon>Halanaerobium</taxon>
    </lineage>
</organism>
<dbReference type="Proteomes" id="UP000295472">
    <property type="component" value="Unassembled WGS sequence"/>
</dbReference>
<keyword evidence="6" id="KW-1185">Reference proteome</keyword>
<gene>
    <name evidence="4" type="ORF">C7954_15113</name>
    <name evidence="2" type="ORF">SAMN04488598_10984</name>
    <name evidence="3" type="ORF">SAMN04515652_10983</name>
</gene>
<evidence type="ECO:0000313" key="2">
    <source>
        <dbReference type="EMBL" id="SDF30861.1"/>
    </source>
</evidence>
<dbReference type="InterPro" id="IPR050114">
    <property type="entry name" value="UPF0173_UPF0282_UlaG_hydrolase"/>
</dbReference>
<dbReference type="InterPro" id="IPR036866">
    <property type="entry name" value="RibonucZ/Hydroxyglut_hydro"/>
</dbReference>
<evidence type="ECO:0000313" key="5">
    <source>
        <dbReference type="Proteomes" id="UP000198612"/>
    </source>
</evidence>
<accession>A0A1M7N179</accession>
<dbReference type="STRING" id="54121.SAMN04515653_10331"/>
<sequence length="196" mass="22308">MIIIKVKWLGNSALLVDAEQKIVIDPSFEIEADFEADIVLITHEHDDHINLDDLAAVSNNETKIYAPQSVYNKFDIEGEVVQAGDLIEDQIKVLDVDCYNSEGSVAYFYKGLYQTADAADYPDPDEEIKLLFTACFNDHFSDYLEKVIKFNPKMAIPYHYDPEERQELLQAKGLSSKFEQIGCKSKIIEIGEEFDV</sequence>
<dbReference type="SUPFAM" id="SSF56281">
    <property type="entry name" value="Metallo-hydrolase/oxidoreductase"/>
    <property type="match status" value="1"/>
</dbReference>
<evidence type="ECO:0000313" key="3">
    <source>
        <dbReference type="EMBL" id="SES87929.1"/>
    </source>
</evidence>
<evidence type="ECO:0000313" key="6">
    <source>
        <dbReference type="Proteomes" id="UP000199519"/>
    </source>
</evidence>
<evidence type="ECO:0000259" key="1">
    <source>
        <dbReference type="SMART" id="SM00849"/>
    </source>
</evidence>
<dbReference type="EMBL" id="FNBJ01000009">
    <property type="protein sequence ID" value="SDF30861.1"/>
    <property type="molecule type" value="Genomic_DNA"/>
</dbReference>
<dbReference type="OrthoDB" id="9789133at2"/>
<dbReference type="Gene3D" id="3.60.15.10">
    <property type="entry name" value="Ribonuclease Z/Hydroxyacylglutathione hydrolase-like"/>
    <property type="match status" value="1"/>
</dbReference>
<dbReference type="EMBL" id="SOEF01000051">
    <property type="protein sequence ID" value="TDX36382.1"/>
    <property type="molecule type" value="Genomic_DNA"/>
</dbReference>
<dbReference type="GeneID" id="57013947"/>